<evidence type="ECO:0000313" key="2">
    <source>
        <dbReference type="EMBL" id="KAJ8398747.1"/>
    </source>
</evidence>
<keyword evidence="3" id="KW-1185">Reference proteome</keyword>
<evidence type="ECO:0000256" key="1">
    <source>
        <dbReference type="SAM" id="MobiDB-lite"/>
    </source>
</evidence>
<comment type="caution">
    <text evidence="2">The sequence shown here is derived from an EMBL/GenBank/DDBJ whole genome shotgun (WGS) entry which is preliminary data.</text>
</comment>
<dbReference type="AlphaFoldDB" id="A0AAD7S9Z3"/>
<sequence>MLMRLHPPHSTSLICPCLPALGPHHQKLASVTNRRLTLSSRPPRTIRDGLENRWRGDGEGKRKKRKPLLTGQSK</sequence>
<name>A0AAD7S9Z3_9TELE</name>
<reference evidence="2" key="1">
    <citation type="journal article" date="2023" name="Science">
        <title>Genome structures resolve the early diversification of teleost fishes.</title>
        <authorList>
            <person name="Parey E."/>
            <person name="Louis A."/>
            <person name="Montfort J."/>
            <person name="Bouchez O."/>
            <person name="Roques C."/>
            <person name="Iampietro C."/>
            <person name="Lluch J."/>
            <person name="Castinel A."/>
            <person name="Donnadieu C."/>
            <person name="Desvignes T."/>
            <person name="Floi Bucao C."/>
            <person name="Jouanno E."/>
            <person name="Wen M."/>
            <person name="Mejri S."/>
            <person name="Dirks R."/>
            <person name="Jansen H."/>
            <person name="Henkel C."/>
            <person name="Chen W.J."/>
            <person name="Zahm M."/>
            <person name="Cabau C."/>
            <person name="Klopp C."/>
            <person name="Thompson A.W."/>
            <person name="Robinson-Rechavi M."/>
            <person name="Braasch I."/>
            <person name="Lecointre G."/>
            <person name="Bobe J."/>
            <person name="Postlethwait J.H."/>
            <person name="Berthelot C."/>
            <person name="Roest Crollius H."/>
            <person name="Guiguen Y."/>
        </authorList>
    </citation>
    <scope>NUCLEOTIDE SEQUENCE</scope>
    <source>
        <strain evidence="2">NC1722</strain>
    </source>
</reference>
<accession>A0AAD7S9Z3</accession>
<organism evidence="2 3">
    <name type="scientific">Aldrovandia affinis</name>
    <dbReference type="NCBI Taxonomy" id="143900"/>
    <lineage>
        <taxon>Eukaryota</taxon>
        <taxon>Metazoa</taxon>
        <taxon>Chordata</taxon>
        <taxon>Craniata</taxon>
        <taxon>Vertebrata</taxon>
        <taxon>Euteleostomi</taxon>
        <taxon>Actinopterygii</taxon>
        <taxon>Neopterygii</taxon>
        <taxon>Teleostei</taxon>
        <taxon>Notacanthiformes</taxon>
        <taxon>Halosauridae</taxon>
        <taxon>Aldrovandia</taxon>
    </lineage>
</organism>
<feature type="region of interest" description="Disordered" evidence="1">
    <location>
        <begin position="37"/>
        <end position="74"/>
    </location>
</feature>
<gene>
    <name evidence="2" type="ORF">AAFF_G00419440</name>
</gene>
<protein>
    <submittedName>
        <fullName evidence="2">Uncharacterized protein</fullName>
    </submittedName>
</protein>
<feature type="compositionally biased region" description="Basic and acidic residues" evidence="1">
    <location>
        <begin position="45"/>
        <end position="60"/>
    </location>
</feature>
<proteinExistence type="predicted"/>
<evidence type="ECO:0000313" key="3">
    <source>
        <dbReference type="Proteomes" id="UP001221898"/>
    </source>
</evidence>
<dbReference type="Proteomes" id="UP001221898">
    <property type="component" value="Unassembled WGS sequence"/>
</dbReference>
<dbReference type="EMBL" id="JAINUG010000088">
    <property type="protein sequence ID" value="KAJ8398747.1"/>
    <property type="molecule type" value="Genomic_DNA"/>
</dbReference>